<evidence type="ECO:0000256" key="1">
    <source>
        <dbReference type="SAM" id="MobiDB-lite"/>
    </source>
</evidence>
<keyword evidence="3" id="KW-1185">Reference proteome</keyword>
<feature type="compositionally biased region" description="Basic and acidic residues" evidence="1">
    <location>
        <begin position="1"/>
        <end position="23"/>
    </location>
</feature>
<reference evidence="2" key="1">
    <citation type="journal article" date="2023" name="Insect Mol. Biol.">
        <title>Genome sequencing provides insights into the evolution of gene families encoding plant cell wall-degrading enzymes in longhorned beetles.</title>
        <authorList>
            <person name="Shin N.R."/>
            <person name="Okamura Y."/>
            <person name="Kirsch R."/>
            <person name="Pauchet Y."/>
        </authorList>
    </citation>
    <scope>NUCLEOTIDE SEQUENCE</scope>
    <source>
        <strain evidence="2">RBIC_L_NR</strain>
    </source>
</reference>
<feature type="non-terminal residue" evidence="2">
    <location>
        <position position="548"/>
    </location>
</feature>
<evidence type="ECO:0000313" key="3">
    <source>
        <dbReference type="Proteomes" id="UP001162156"/>
    </source>
</evidence>
<organism evidence="2 3">
    <name type="scientific">Rhamnusium bicolor</name>
    <dbReference type="NCBI Taxonomy" id="1586634"/>
    <lineage>
        <taxon>Eukaryota</taxon>
        <taxon>Metazoa</taxon>
        <taxon>Ecdysozoa</taxon>
        <taxon>Arthropoda</taxon>
        <taxon>Hexapoda</taxon>
        <taxon>Insecta</taxon>
        <taxon>Pterygota</taxon>
        <taxon>Neoptera</taxon>
        <taxon>Endopterygota</taxon>
        <taxon>Coleoptera</taxon>
        <taxon>Polyphaga</taxon>
        <taxon>Cucujiformia</taxon>
        <taxon>Chrysomeloidea</taxon>
        <taxon>Cerambycidae</taxon>
        <taxon>Lepturinae</taxon>
        <taxon>Rhagiini</taxon>
        <taxon>Rhamnusium</taxon>
    </lineage>
</organism>
<feature type="region of interest" description="Disordered" evidence="1">
    <location>
        <begin position="356"/>
        <end position="396"/>
    </location>
</feature>
<proteinExistence type="predicted"/>
<dbReference type="EMBL" id="JANEYF010004594">
    <property type="protein sequence ID" value="KAJ8930659.1"/>
    <property type="molecule type" value="Genomic_DNA"/>
</dbReference>
<gene>
    <name evidence="2" type="ORF">NQ314_016521</name>
</gene>
<feature type="compositionally biased region" description="Low complexity" evidence="1">
    <location>
        <begin position="104"/>
        <end position="124"/>
    </location>
</feature>
<protein>
    <submittedName>
        <fullName evidence="2">Uncharacterized protein</fullName>
    </submittedName>
</protein>
<evidence type="ECO:0000313" key="2">
    <source>
        <dbReference type="EMBL" id="KAJ8930659.1"/>
    </source>
</evidence>
<name>A0AAV8WVP0_9CUCU</name>
<comment type="caution">
    <text evidence="2">The sequence shown here is derived from an EMBL/GenBank/DDBJ whole genome shotgun (WGS) entry which is preliminary data.</text>
</comment>
<feature type="compositionally biased region" description="Basic and acidic residues" evidence="1">
    <location>
        <begin position="64"/>
        <end position="75"/>
    </location>
</feature>
<dbReference type="PANTHER" id="PTHR34239">
    <property type="entry name" value="APPLE DOMAIN-CONTAINING PROTEIN"/>
    <property type="match status" value="1"/>
</dbReference>
<feature type="region of interest" description="Disordered" evidence="1">
    <location>
        <begin position="1"/>
        <end position="160"/>
    </location>
</feature>
<accession>A0AAV8WVP0</accession>
<dbReference type="Proteomes" id="UP001162156">
    <property type="component" value="Unassembled WGS sequence"/>
</dbReference>
<feature type="compositionally biased region" description="Basic residues" evidence="1">
    <location>
        <begin position="39"/>
        <end position="63"/>
    </location>
</feature>
<sequence>MGKRRYGERQRSRSKERKRSPSKERKRSRHDSGSLSFRSRSRSHHAKRHRVRDRHRHSNVHRNHSPDNNRHDRVPSRATSSTGTYWQYPHSHSYASSEERSSSDTRSTQSSQKESIPSPRSGRPLPHRGGRPPSPVDIINNDGASPRQDAGETPPVEAGDTIVINNDIVLPEDTLQALGEQQQGAEQALELHPIISNRWKSILAKGLDKTEKAVLLDKHSLPGNLTTLKAPIVNDEVLRAIPPNTQNKDKFQQNNQNQLGKGISAIGAAINILLTNNEIDKENKNAVIALLSESGKILTDVHYNISLTRRALITPTVNKTIGDISKTVPVEELLFGADLTERIKRAKDVEKSIGDIRQKSESSSHMVKKARPVGVQEGTKTTEGPTPPTIRAESQLSEVPDKVQVKNELDCKKAKYGTFNQHRSALSLILPVDIGKNLLVRRFLRAVARLRPPRPKYNLTWDPSIVLNNIRRLGRNDDLPLFRLSRKLSILLALATGQRIQTLSLIKVENISFTEEGSRIYIPDRIKTTGVKSFQPCLELPIFQENEI</sequence>
<dbReference type="PANTHER" id="PTHR34239:SF2">
    <property type="entry name" value="TRANSPOSABLE ELEMENT P TRANSPOSASE_THAP9 CONSERVED DOMAIN-CONTAINING PROTEIN"/>
    <property type="match status" value="1"/>
</dbReference>
<dbReference type="AlphaFoldDB" id="A0AAV8WVP0"/>